<feature type="transmembrane region" description="Helical" evidence="6">
    <location>
        <begin position="121"/>
        <end position="138"/>
    </location>
</feature>
<reference evidence="7" key="1">
    <citation type="submission" date="2021-06" db="EMBL/GenBank/DDBJ databases">
        <authorList>
            <person name="Kallberg Y."/>
            <person name="Tangrot J."/>
            <person name="Rosling A."/>
        </authorList>
    </citation>
    <scope>NUCLEOTIDE SEQUENCE</scope>
    <source>
        <strain evidence="7">MA453B</strain>
    </source>
</reference>
<feature type="transmembrane region" description="Helical" evidence="6">
    <location>
        <begin position="305"/>
        <end position="329"/>
    </location>
</feature>
<feature type="non-terminal residue" evidence="7">
    <location>
        <position position="1"/>
    </location>
</feature>
<dbReference type="Proteomes" id="UP000789405">
    <property type="component" value="Unassembled WGS sequence"/>
</dbReference>
<dbReference type="AlphaFoldDB" id="A0A9N9HM89"/>
<feature type="transmembrane region" description="Helical" evidence="6">
    <location>
        <begin position="145"/>
        <end position="168"/>
    </location>
</feature>
<protein>
    <submittedName>
        <fullName evidence="7">3610_t:CDS:1</fullName>
    </submittedName>
</protein>
<feature type="transmembrane region" description="Helical" evidence="6">
    <location>
        <begin position="485"/>
        <end position="504"/>
    </location>
</feature>
<evidence type="ECO:0000256" key="5">
    <source>
        <dbReference type="ARBA" id="ARBA00023136"/>
    </source>
</evidence>
<evidence type="ECO:0000256" key="6">
    <source>
        <dbReference type="SAM" id="Phobius"/>
    </source>
</evidence>
<evidence type="ECO:0000313" key="8">
    <source>
        <dbReference type="Proteomes" id="UP000789405"/>
    </source>
</evidence>
<feature type="transmembrane region" description="Helical" evidence="6">
    <location>
        <begin position="223"/>
        <end position="242"/>
    </location>
</feature>
<proteinExistence type="predicted"/>
<evidence type="ECO:0000256" key="3">
    <source>
        <dbReference type="ARBA" id="ARBA00022692"/>
    </source>
</evidence>
<accession>A0A9N9HM89</accession>
<feature type="transmembrane region" description="Helical" evidence="6">
    <location>
        <begin position="90"/>
        <end position="109"/>
    </location>
</feature>
<feature type="transmembrane region" description="Helical" evidence="6">
    <location>
        <begin position="349"/>
        <end position="370"/>
    </location>
</feature>
<dbReference type="OrthoDB" id="5982228at2759"/>
<gene>
    <name evidence="7" type="ORF">DERYTH_LOCUS12428</name>
</gene>
<dbReference type="GO" id="GO:0016020">
    <property type="term" value="C:membrane"/>
    <property type="evidence" value="ECO:0007669"/>
    <property type="project" value="UniProtKB-SubCell"/>
</dbReference>
<dbReference type="PANTHER" id="PTHR43243:SF4">
    <property type="entry name" value="CATIONIC AMINO ACID TRANSPORTER 4"/>
    <property type="match status" value="1"/>
</dbReference>
<sequence>MTDLKSTMSSYEFITSGAPRQPDESVWKYRMRKLFTIKSMESIDEDQKASELKKSLNVFDLIMIGIGGIIGNGIFVLAGQAAATKSGPAVIISILLAGLTASFAALSYAELASMIPISGSSYTYVYATLGELVAWIIGWDLTLEYLVGAAAVSVGWSGYFKFFFYHAFSIEFSSSWTDAPFKFNSTTNAFEMTPGSYFNVPAFCIVIFLTILLVLGIKESARFAAFAVSVKLVVIFLFIFVAGAHINTENFQPFIPPNQGSFSSFGATGVLAGSTVVFFAYIGFDSISTIAQESRNPQRDLPISTLGSFSIVSVIYVTVCVVLTGVVSYVKLDNPAPISVAVNAVGLRWLGIIVDIGAVIGLTSVILVLLMGQPRIFFAMANDGLFPKFASKVHPRFGTPYVITIIGGVIASMGAAFLPIDVLSELMSVGTLLAFFLVNIGVTILRYTAPDAPRRFKVPGGPFLLPLIGAALNILLIATSSVATIVRLFVWMAIGLIVYVFYGAKRSKVNNKEKYIEEATTNK</sequence>
<dbReference type="PIRSF" id="PIRSF006060">
    <property type="entry name" value="AA_transporter"/>
    <property type="match status" value="1"/>
</dbReference>
<keyword evidence="2" id="KW-0813">Transport</keyword>
<dbReference type="Pfam" id="PF13520">
    <property type="entry name" value="AA_permease_2"/>
    <property type="match status" value="1"/>
</dbReference>
<feature type="transmembrane region" description="Helical" evidence="6">
    <location>
        <begin position="262"/>
        <end position="284"/>
    </location>
</feature>
<dbReference type="EMBL" id="CAJVPY010008124">
    <property type="protein sequence ID" value="CAG8691810.1"/>
    <property type="molecule type" value="Genomic_DNA"/>
</dbReference>
<feature type="transmembrane region" description="Helical" evidence="6">
    <location>
        <begin position="58"/>
        <end position="78"/>
    </location>
</feature>
<name>A0A9N9HM89_9GLOM</name>
<evidence type="ECO:0000256" key="1">
    <source>
        <dbReference type="ARBA" id="ARBA00004141"/>
    </source>
</evidence>
<dbReference type="Gene3D" id="1.20.1740.10">
    <property type="entry name" value="Amino acid/polyamine transporter I"/>
    <property type="match status" value="1"/>
</dbReference>
<comment type="caution">
    <text evidence="7">The sequence shown here is derived from an EMBL/GenBank/DDBJ whole genome shotgun (WGS) entry which is preliminary data.</text>
</comment>
<dbReference type="GO" id="GO:0015171">
    <property type="term" value="F:amino acid transmembrane transporter activity"/>
    <property type="evidence" value="ECO:0007669"/>
    <property type="project" value="TreeGrafter"/>
</dbReference>
<feature type="transmembrane region" description="Helical" evidence="6">
    <location>
        <begin position="461"/>
        <end position="479"/>
    </location>
</feature>
<comment type="subcellular location">
    <subcellularLocation>
        <location evidence="1">Membrane</location>
        <topology evidence="1">Multi-pass membrane protein</topology>
    </subcellularLocation>
</comment>
<keyword evidence="5 6" id="KW-0472">Membrane</keyword>
<evidence type="ECO:0000256" key="4">
    <source>
        <dbReference type="ARBA" id="ARBA00022989"/>
    </source>
</evidence>
<keyword evidence="4 6" id="KW-1133">Transmembrane helix</keyword>
<keyword evidence="3 6" id="KW-0812">Transmembrane</keyword>
<feature type="transmembrane region" description="Helical" evidence="6">
    <location>
        <begin position="426"/>
        <end position="449"/>
    </location>
</feature>
<evidence type="ECO:0000256" key="2">
    <source>
        <dbReference type="ARBA" id="ARBA00022448"/>
    </source>
</evidence>
<organism evidence="7 8">
    <name type="scientific">Dentiscutata erythropus</name>
    <dbReference type="NCBI Taxonomy" id="1348616"/>
    <lineage>
        <taxon>Eukaryota</taxon>
        <taxon>Fungi</taxon>
        <taxon>Fungi incertae sedis</taxon>
        <taxon>Mucoromycota</taxon>
        <taxon>Glomeromycotina</taxon>
        <taxon>Glomeromycetes</taxon>
        <taxon>Diversisporales</taxon>
        <taxon>Gigasporaceae</taxon>
        <taxon>Dentiscutata</taxon>
    </lineage>
</organism>
<feature type="transmembrane region" description="Helical" evidence="6">
    <location>
        <begin position="197"/>
        <end position="216"/>
    </location>
</feature>
<dbReference type="InterPro" id="IPR002293">
    <property type="entry name" value="AA/rel_permease1"/>
</dbReference>
<keyword evidence="8" id="KW-1185">Reference proteome</keyword>
<evidence type="ECO:0000313" key="7">
    <source>
        <dbReference type="EMBL" id="CAG8691810.1"/>
    </source>
</evidence>
<feature type="transmembrane region" description="Helical" evidence="6">
    <location>
        <begin position="401"/>
        <end position="420"/>
    </location>
</feature>
<dbReference type="PANTHER" id="PTHR43243">
    <property type="entry name" value="INNER MEMBRANE TRANSPORTER YGJI-RELATED"/>
    <property type="match status" value="1"/>
</dbReference>